<name>Q483G1_COLP3</name>
<dbReference type="InterPro" id="IPR029061">
    <property type="entry name" value="THDP-binding"/>
</dbReference>
<dbReference type="Pfam" id="PF02775">
    <property type="entry name" value="TPP_enzyme_C"/>
    <property type="match status" value="1"/>
</dbReference>
<dbReference type="Gene3D" id="3.40.920.10">
    <property type="entry name" value="Pyruvate-ferredoxin oxidoreductase, PFOR, domain III"/>
    <property type="match status" value="1"/>
</dbReference>
<keyword evidence="1" id="KW-0813">Transport</keyword>
<dbReference type="GO" id="GO:0016625">
    <property type="term" value="F:oxidoreductase activity, acting on the aldehyde or oxo group of donors, iron-sulfur protein as acceptor"/>
    <property type="evidence" value="ECO:0007669"/>
    <property type="project" value="UniProtKB-ARBA"/>
</dbReference>
<feature type="domain" description="DUF6537" evidence="9">
    <location>
        <begin position="942"/>
        <end position="1139"/>
    </location>
</feature>
<dbReference type="InterPro" id="IPR009014">
    <property type="entry name" value="Transketo_C/PFOR_II"/>
</dbReference>
<keyword evidence="2" id="KW-0479">Metal-binding</keyword>
<dbReference type="Pfam" id="PF01558">
    <property type="entry name" value="POR"/>
    <property type="match status" value="1"/>
</dbReference>
<keyword evidence="3" id="KW-0249">Electron transport</keyword>
<dbReference type="SUPFAM" id="SSF52922">
    <property type="entry name" value="TK C-terminal domain-like"/>
    <property type="match status" value="1"/>
</dbReference>
<evidence type="ECO:0000256" key="3">
    <source>
        <dbReference type="ARBA" id="ARBA00022982"/>
    </source>
</evidence>
<dbReference type="STRING" id="167879.CPS_2079"/>
<dbReference type="AlphaFoldDB" id="Q483G1"/>
<evidence type="ECO:0000256" key="5">
    <source>
        <dbReference type="ARBA" id="ARBA00023004"/>
    </source>
</evidence>
<evidence type="ECO:0000259" key="9">
    <source>
        <dbReference type="Pfam" id="PF20169"/>
    </source>
</evidence>
<dbReference type="Gene3D" id="3.40.50.970">
    <property type="match status" value="2"/>
</dbReference>
<organism evidence="10 11">
    <name type="scientific">Colwellia psychrerythraea (strain 34H / ATCC BAA-681)</name>
    <name type="common">Vibrio psychroerythus</name>
    <dbReference type="NCBI Taxonomy" id="167879"/>
    <lineage>
        <taxon>Bacteria</taxon>
        <taxon>Pseudomonadati</taxon>
        <taxon>Pseudomonadota</taxon>
        <taxon>Gammaproteobacteria</taxon>
        <taxon>Alteromonadales</taxon>
        <taxon>Colwelliaceae</taxon>
        <taxon>Colwellia</taxon>
    </lineage>
</organism>
<evidence type="ECO:0000256" key="4">
    <source>
        <dbReference type="ARBA" id="ARBA00023002"/>
    </source>
</evidence>
<evidence type="ECO:0000256" key="1">
    <source>
        <dbReference type="ARBA" id="ARBA00022448"/>
    </source>
</evidence>
<dbReference type="PANTHER" id="PTHR48084">
    <property type="entry name" value="2-OXOGLUTARATE OXIDOREDUCTASE SUBUNIT KORB-RELATED"/>
    <property type="match status" value="1"/>
</dbReference>
<keyword evidence="4" id="KW-0560">Oxidoreductase</keyword>
<dbReference type="SUPFAM" id="SSF52518">
    <property type="entry name" value="Thiamin diphosphate-binding fold (THDP-binding)"/>
    <property type="match status" value="2"/>
</dbReference>
<dbReference type="InterPro" id="IPR051457">
    <property type="entry name" value="2-oxoacid:Fd_oxidoreductase"/>
</dbReference>
<keyword evidence="6" id="KW-0411">Iron-sulfur</keyword>
<gene>
    <name evidence="10" type="ordered locus">CPS_2079</name>
</gene>
<dbReference type="PANTHER" id="PTHR48084:SF3">
    <property type="entry name" value="SUBUNIT OF PYRUVATE:FLAVODOXIN OXIDOREDUCTASE"/>
    <property type="match status" value="1"/>
</dbReference>
<sequence>MKDVKLTDKFIINKGRILISGTQALIKLPTLQKELDKKSGLNTAGFISGYRGSPLGNFDAQLYSSKKLLDKYNIVFQPGLNEDLAATAIWGTQQLDNFENDTTVDGVFSLWYGKGPGTDRCGDVFKHGNFSGTHKNGGVLLVAGDDSPGKSSTVANQSELAMMAGSIPVIYPSNVAEFFEFGLFGWALSRYTGLWCGFKSVNETVEQTATIDIDIDSYNFVTPEGVDTPDRGVHYKPRVYSPMLDEMDVARYKLPMAKAFAYANRIDKTPFAATTKKLGLVTAGKSYMDVLRAIELLGLSKIQAEDLGLSIYKVGMIYPLEPQGFTQFAENHQQLFFIEEKKAVMEAQATSILYNFENRPSVVGKQDLSGNQLLPGDVQLEPISLALSIADRMTELGMITDKVEAISKNLQISLGQAPSMNPATARSPYFCSGCPHSRSTKLPEGSKAMSGIGCHAMVLWTDPNTLSSAHMGGEGASWYGLSQFTKTKHIFQNLGDGTYYHSGLLAIRGAVASNVNITYKILYNDAVAMTGGQPHDGPNTVASIAKQTLAEGAKKVVIVTDKPEVHKADCEIPKNVEIKHRSLLSEVQLEFREIEGTSIIIYEQTCATEKRRRRKRGLMEDIAKRSFINSAVCEGCGDCSVKSSCISILPNETELGRKRKIDQSNCNKDFTCTEGFCPSFVTVYGGAPRKPQGITISDELFTHLPTPSINPLEQAYNVMVTGIGGTGVITIGAILSMAAHMEGRAASVYDMTGLAQKGGAVYSHLKIADNIEDLNAQRIGKCESNLVIGCDLLATTGQDAIQSIDKSRTIILANSNVNPTVQFQFMPDIDFNSQLAEKTLKDISGVENYNGINATDIAFNILGDTIATNMMMVGYAFQKGLIPVSAPAIEKAVHLNGIAIQLNLNAFNIGRLLANNPEKITELLTKAGKIASEFIPLEDINEIKAHRVNLLTDYQDASYSQRYISLVDKVIAADKAQKNSGELSKAVARGFSRLMAYKDEYEVARLYTNGGFAEQLKNQFEGDINVKFNLAPPLFSKRDPITGHLKKKEFGSYMMSAFGLLAKFKGLRGGTFDIFGYTEERKMERQLISEYETMIEGLLSKLNDKNYDTAVEMAQTAQKMRGYGHVKENNVEQTKQAWTALQQQFNKPEDVIFKQAV</sequence>
<dbReference type="GO" id="GO:0051539">
    <property type="term" value="F:4 iron, 4 sulfur cluster binding"/>
    <property type="evidence" value="ECO:0007669"/>
    <property type="project" value="UniProtKB-KW"/>
</dbReference>
<dbReference type="InterPro" id="IPR002880">
    <property type="entry name" value="Pyrv_Fd/Flavodoxin_OxRdtase_N"/>
</dbReference>
<dbReference type="GO" id="GO:0045333">
    <property type="term" value="P:cellular respiration"/>
    <property type="evidence" value="ECO:0007669"/>
    <property type="project" value="UniProtKB-ARBA"/>
</dbReference>
<evidence type="ECO:0000256" key="6">
    <source>
        <dbReference type="ARBA" id="ARBA00023014"/>
    </source>
</evidence>
<dbReference type="InterPro" id="IPR002869">
    <property type="entry name" value="Pyrv_flavodox_OxRed_cen"/>
</dbReference>
<keyword evidence="2" id="KW-0004">4Fe-4S</keyword>
<proteinExistence type="predicted"/>
<dbReference type="Pfam" id="PF20169">
    <property type="entry name" value="DUF6537"/>
    <property type="match status" value="1"/>
</dbReference>
<dbReference type="InterPro" id="IPR046667">
    <property type="entry name" value="DUF6537"/>
</dbReference>
<dbReference type="GO" id="GO:0030976">
    <property type="term" value="F:thiamine pyrophosphate binding"/>
    <property type="evidence" value="ECO:0007669"/>
    <property type="project" value="InterPro"/>
</dbReference>
<dbReference type="InterPro" id="IPR011766">
    <property type="entry name" value="TPP_enzyme_TPP-bd"/>
</dbReference>
<accession>Q483G1</accession>
<dbReference type="EMBL" id="CP000083">
    <property type="protein sequence ID" value="AAZ28093.1"/>
    <property type="molecule type" value="Genomic_DNA"/>
</dbReference>
<dbReference type="Proteomes" id="UP000000547">
    <property type="component" value="Chromosome"/>
</dbReference>
<evidence type="ECO:0000313" key="10">
    <source>
        <dbReference type="EMBL" id="AAZ28093.1"/>
    </source>
</evidence>
<dbReference type="HOGENOM" id="CLU_009166_1_0_6"/>
<feature type="domain" description="Pyruvate/ketoisovalerate oxidoreductase catalytic" evidence="7">
    <location>
        <begin position="724"/>
        <end position="911"/>
    </location>
</feature>
<keyword evidence="5" id="KW-0408">Iron</keyword>
<feature type="domain" description="Thiamine pyrophosphate enzyme TPP-binding" evidence="8">
    <location>
        <begin position="451"/>
        <end position="539"/>
    </location>
</feature>
<dbReference type="NCBIfam" id="NF009589">
    <property type="entry name" value="PRK13030.1"/>
    <property type="match status" value="1"/>
</dbReference>
<dbReference type="GO" id="GO:0044281">
    <property type="term" value="P:small molecule metabolic process"/>
    <property type="evidence" value="ECO:0007669"/>
    <property type="project" value="UniProtKB-ARBA"/>
</dbReference>
<evidence type="ECO:0000256" key="2">
    <source>
        <dbReference type="ARBA" id="ARBA00022485"/>
    </source>
</evidence>
<dbReference type="InterPro" id="IPR019752">
    <property type="entry name" value="Pyrv/ketoisovalerate_OxRed_cat"/>
</dbReference>
<protein>
    <submittedName>
        <fullName evidence="10">Pyruvate ferredoxin/flavodoxin oxidoreductase</fullName>
    </submittedName>
</protein>
<evidence type="ECO:0000313" key="11">
    <source>
        <dbReference type="Proteomes" id="UP000000547"/>
    </source>
</evidence>
<reference evidence="10" key="1">
    <citation type="journal article" date="2005" name="Proc. Natl. Acad. Sci. U.S.A.">
        <title>The psychrophilic lifestyle as revealed by the genome sequence of Colwellia psychrerythraea 34H through genomic and proteomic analyses.</title>
        <authorList>
            <person name="Methe B.A."/>
            <person name="Nelson K.E."/>
            <person name="Deming J.W."/>
            <person name="Momen B."/>
            <person name="Melamud E."/>
            <person name="Zhang X."/>
            <person name="Moult J."/>
            <person name="Madupu R."/>
            <person name="Nelson W.C."/>
            <person name="Dodson R.J."/>
            <person name="Brinkac L.M."/>
            <person name="Daugherty S.C."/>
            <person name="Durkin A.S."/>
            <person name="DeBoy R.T."/>
            <person name="Kolonay J.F."/>
            <person name="Sullivan S.A."/>
            <person name="Zhou L."/>
            <person name="Davidsen T.M."/>
            <person name="Wu M."/>
            <person name="Huston A.L."/>
            <person name="Lewis M."/>
            <person name="Weaver B."/>
            <person name="Weidman J.F."/>
            <person name="Khouri H."/>
            <person name="Utterback T.R."/>
            <person name="Feldblyum T.V."/>
            <person name="Fraser C.M."/>
        </authorList>
    </citation>
    <scope>NUCLEOTIDE SEQUENCE [LARGE SCALE GENOMIC DNA]</scope>
    <source>
        <strain evidence="10">34H</strain>
    </source>
</reference>
<evidence type="ECO:0000259" key="7">
    <source>
        <dbReference type="Pfam" id="PF01558"/>
    </source>
</evidence>
<dbReference type="KEGG" id="cps:CPS_2079"/>
<evidence type="ECO:0000259" key="8">
    <source>
        <dbReference type="Pfam" id="PF02775"/>
    </source>
</evidence>
<dbReference type="NCBIfam" id="NF009588">
    <property type="entry name" value="PRK13029.1"/>
    <property type="match status" value="1"/>
</dbReference>
<dbReference type="SUPFAM" id="SSF53323">
    <property type="entry name" value="Pyruvate-ferredoxin oxidoreductase, PFOR, domain III"/>
    <property type="match status" value="1"/>
</dbReference>
<dbReference type="RefSeq" id="WP_011042900.1">
    <property type="nucleotide sequence ID" value="NC_003910.7"/>
</dbReference>
<dbReference type="CDD" id="cd07034">
    <property type="entry name" value="TPP_PYR_PFOR_IOR-alpha_like"/>
    <property type="match status" value="1"/>
</dbReference>
<keyword evidence="10" id="KW-0670">Pyruvate</keyword>